<comment type="caution">
    <text evidence="6">The sequence shown here is derived from an EMBL/GenBank/DDBJ whole genome shotgun (WGS) entry which is preliminary data.</text>
</comment>
<dbReference type="OrthoDB" id="796738at2"/>
<protein>
    <submittedName>
        <fullName evidence="6">DoxX-like protein</fullName>
    </submittedName>
</protein>
<dbReference type="AlphaFoldDB" id="A0A2S6IE97"/>
<evidence type="ECO:0000256" key="5">
    <source>
        <dbReference type="SAM" id="Phobius"/>
    </source>
</evidence>
<feature type="transmembrane region" description="Helical" evidence="5">
    <location>
        <begin position="49"/>
        <end position="70"/>
    </location>
</feature>
<evidence type="ECO:0000313" key="6">
    <source>
        <dbReference type="EMBL" id="PPK92542.1"/>
    </source>
</evidence>
<dbReference type="InterPro" id="IPR032808">
    <property type="entry name" value="DoxX"/>
</dbReference>
<feature type="transmembrane region" description="Helical" evidence="5">
    <location>
        <begin position="102"/>
        <end position="119"/>
    </location>
</feature>
<name>A0A2S6IE97_9FLAO</name>
<gene>
    <name evidence="6" type="ORF">LY01_02943</name>
</gene>
<dbReference type="EMBL" id="PTJE01000010">
    <property type="protein sequence ID" value="PPK92542.1"/>
    <property type="molecule type" value="Genomic_DNA"/>
</dbReference>
<keyword evidence="3 5" id="KW-1133">Transmembrane helix</keyword>
<sequence>MKSYILLFTRLLLGIILFWQGLGKIATWGIDNVYKNGFASFEDSFLPNFVLKFTVYFTSYGEFLTGILLVLGFFRKLSYGVVALILLIVSFGHGMQSPIWDLQNVFIRAVLLVFIAWFYKDDSLNIDRFLFKNKEVV</sequence>
<dbReference type="Pfam" id="PF07681">
    <property type="entry name" value="DoxX"/>
    <property type="match status" value="1"/>
</dbReference>
<evidence type="ECO:0000256" key="2">
    <source>
        <dbReference type="ARBA" id="ARBA00022692"/>
    </source>
</evidence>
<evidence type="ECO:0000256" key="1">
    <source>
        <dbReference type="ARBA" id="ARBA00004141"/>
    </source>
</evidence>
<dbReference type="GO" id="GO:0016020">
    <property type="term" value="C:membrane"/>
    <property type="evidence" value="ECO:0007669"/>
    <property type="project" value="UniProtKB-SubCell"/>
</dbReference>
<evidence type="ECO:0000313" key="7">
    <source>
        <dbReference type="Proteomes" id="UP000239002"/>
    </source>
</evidence>
<evidence type="ECO:0000256" key="3">
    <source>
        <dbReference type="ARBA" id="ARBA00022989"/>
    </source>
</evidence>
<dbReference type="Proteomes" id="UP000239002">
    <property type="component" value="Unassembled WGS sequence"/>
</dbReference>
<organism evidence="6 7">
    <name type="scientific">Nonlabens xylanidelens</name>
    <dbReference type="NCBI Taxonomy" id="191564"/>
    <lineage>
        <taxon>Bacteria</taxon>
        <taxon>Pseudomonadati</taxon>
        <taxon>Bacteroidota</taxon>
        <taxon>Flavobacteriia</taxon>
        <taxon>Flavobacteriales</taxon>
        <taxon>Flavobacteriaceae</taxon>
        <taxon>Nonlabens</taxon>
    </lineage>
</organism>
<keyword evidence="4 5" id="KW-0472">Membrane</keyword>
<reference evidence="6 7" key="1">
    <citation type="submission" date="2018-02" db="EMBL/GenBank/DDBJ databases">
        <title>Genomic Encyclopedia of Archaeal and Bacterial Type Strains, Phase II (KMG-II): from individual species to whole genera.</title>
        <authorList>
            <person name="Goeker M."/>
        </authorList>
    </citation>
    <scope>NUCLEOTIDE SEQUENCE [LARGE SCALE GENOMIC DNA]</scope>
    <source>
        <strain evidence="6 7">DSM 16809</strain>
    </source>
</reference>
<dbReference type="RefSeq" id="WP_104516735.1">
    <property type="nucleotide sequence ID" value="NZ_MQVW01000002.1"/>
</dbReference>
<feature type="transmembrane region" description="Helical" evidence="5">
    <location>
        <begin position="77"/>
        <end position="96"/>
    </location>
</feature>
<proteinExistence type="predicted"/>
<evidence type="ECO:0000256" key="4">
    <source>
        <dbReference type="ARBA" id="ARBA00023136"/>
    </source>
</evidence>
<keyword evidence="2 5" id="KW-0812">Transmembrane</keyword>
<comment type="subcellular location">
    <subcellularLocation>
        <location evidence="1">Membrane</location>
        <topology evidence="1">Multi-pass membrane protein</topology>
    </subcellularLocation>
</comment>
<keyword evidence="7" id="KW-1185">Reference proteome</keyword>
<accession>A0A2S6IE97</accession>